<sequence length="318" mass="32842">MVLFPLLLLLLLGIVEEVTASVLLGRQRPPSDGGTTLALDKRQGSTVFTTFSVIFREGDASRRRTAESGFDIRVDVVNSAWGFCGSNNPKQCDMAGVCFDNFSCSTGCGSGNPALKTWTCAGTKARYCSTDLLTLSSDSPDAVTYLACGDRPDRTQLYKAFTTTATPSTSSSTAATPLPTPQQTSQITTTDTSPSETAAASTDSANNDSNNTNSADTNTSTSTSTDTAMIVGASIGCVALICICVVVVFLIRRSRATSAATAATTATTGEATTGGAAVVPAQGGYKPPPGVFDGGHPVYEIGHGYPATAPVELPGTRW</sequence>
<evidence type="ECO:0000313" key="1">
    <source>
        <dbReference type="EMBL" id="KAH6631715.1"/>
    </source>
</evidence>
<accession>A0ACB7P5Z6</accession>
<reference evidence="1 2" key="1">
    <citation type="journal article" date="2021" name="Nat. Commun.">
        <title>Genetic determinants of endophytism in the Arabidopsis root mycobiome.</title>
        <authorList>
            <person name="Mesny F."/>
            <person name="Miyauchi S."/>
            <person name="Thiergart T."/>
            <person name="Pickel B."/>
            <person name="Atanasova L."/>
            <person name="Karlsson M."/>
            <person name="Huettel B."/>
            <person name="Barry K.W."/>
            <person name="Haridas S."/>
            <person name="Chen C."/>
            <person name="Bauer D."/>
            <person name="Andreopoulos W."/>
            <person name="Pangilinan J."/>
            <person name="LaButti K."/>
            <person name="Riley R."/>
            <person name="Lipzen A."/>
            <person name="Clum A."/>
            <person name="Drula E."/>
            <person name="Henrissat B."/>
            <person name="Kohler A."/>
            <person name="Grigoriev I.V."/>
            <person name="Martin F.M."/>
            <person name="Hacquard S."/>
        </authorList>
    </citation>
    <scope>NUCLEOTIDE SEQUENCE [LARGE SCALE GENOMIC DNA]</scope>
    <source>
        <strain evidence="1 2">MPI-SDFR-AT-0079</strain>
    </source>
</reference>
<proteinExistence type="predicted"/>
<evidence type="ECO:0000313" key="2">
    <source>
        <dbReference type="Proteomes" id="UP000724584"/>
    </source>
</evidence>
<dbReference type="EMBL" id="JAGIZQ010000004">
    <property type="protein sequence ID" value="KAH6631715.1"/>
    <property type="molecule type" value="Genomic_DNA"/>
</dbReference>
<dbReference type="Proteomes" id="UP000724584">
    <property type="component" value="Unassembled WGS sequence"/>
</dbReference>
<comment type="caution">
    <text evidence="1">The sequence shown here is derived from an EMBL/GenBank/DDBJ whole genome shotgun (WGS) entry which is preliminary data.</text>
</comment>
<gene>
    <name evidence="1" type="ORF">F5144DRAFT_229611</name>
</gene>
<name>A0ACB7P5Z6_9PEZI</name>
<organism evidence="1 2">
    <name type="scientific">Chaetomium tenue</name>
    <dbReference type="NCBI Taxonomy" id="1854479"/>
    <lineage>
        <taxon>Eukaryota</taxon>
        <taxon>Fungi</taxon>
        <taxon>Dikarya</taxon>
        <taxon>Ascomycota</taxon>
        <taxon>Pezizomycotina</taxon>
        <taxon>Sordariomycetes</taxon>
        <taxon>Sordariomycetidae</taxon>
        <taxon>Sordariales</taxon>
        <taxon>Chaetomiaceae</taxon>
        <taxon>Chaetomium</taxon>
    </lineage>
</organism>
<protein>
    <submittedName>
        <fullName evidence="1">Uncharacterized protein</fullName>
    </submittedName>
</protein>
<keyword evidence="2" id="KW-1185">Reference proteome</keyword>